<keyword evidence="3" id="KW-0677">Repeat</keyword>
<dbReference type="GO" id="GO:0008047">
    <property type="term" value="F:enzyme activator activity"/>
    <property type="evidence" value="ECO:0007669"/>
    <property type="project" value="UniProtKB-ARBA"/>
</dbReference>
<dbReference type="SUPFAM" id="SSF52129">
    <property type="entry name" value="Caspase-like"/>
    <property type="match status" value="1"/>
</dbReference>
<accession>A0A8C9AFI0</accession>
<dbReference type="PANTHER" id="PTHR48169:SF3">
    <property type="entry name" value="CASP8 AND FADD LIKE APOPTOSIS REGULATOR"/>
    <property type="match status" value="1"/>
</dbReference>
<dbReference type="Pfam" id="PF00656">
    <property type="entry name" value="Peptidase_C14"/>
    <property type="match status" value="1"/>
</dbReference>
<name>A0A8C9AFI0_PROSS</name>
<evidence type="ECO:0000256" key="3">
    <source>
        <dbReference type="ARBA" id="ARBA00022737"/>
    </source>
</evidence>
<dbReference type="GO" id="GO:2001237">
    <property type="term" value="P:negative regulation of extrinsic apoptotic signaling pathway"/>
    <property type="evidence" value="ECO:0007669"/>
    <property type="project" value="UniProtKB-ARBA"/>
</dbReference>
<dbReference type="GeneTree" id="ENSGT00530000064199"/>
<dbReference type="GO" id="GO:0006915">
    <property type="term" value="P:apoptotic process"/>
    <property type="evidence" value="ECO:0007669"/>
    <property type="project" value="UniProtKB-KW"/>
</dbReference>
<feature type="domain" description="DED" evidence="6">
    <location>
        <begin position="1"/>
        <end position="73"/>
    </location>
</feature>
<sequence>MSAEVIHQVEEALDKDEKEMLLFLCRDVATDVVPPNVRELLDILSERGKLSAEGLAELLYRVRRFDLLKRILKMDRTAVESLLRGHQHLISDYRVLMAEIGEDLDKSDVSSLIFLMKDYTGRGKTSKDKSFLDLVVELEKLNLVAPDQLDLLEKCLKNIHRIDLKTKIQKYKQSAQKGGTSYKNALPGSLTNLTLKDPSYNLRRIPEERYRMQSKPLGVCLIIDCIGNDAEVLRDTFTSLGYDVHHFLYLRVGDIIRTLHQVARMPQHRDYDSFVCVLVSRGSSHTVFGVDQMHSGLPLHHIRRMFMGDLCPSLVGKPKLFFIQNYVVSEHQPEASSLLEVDGPAASNVESAARKPGPTMVHPEADFFWSLCTADVSLLERSSNSPSVYLQCLSQKLRQERKRPLVDLHIELNDSVYDWNSRVSAKEKYYVWLQHTLRKKLIFSYK</sequence>
<keyword evidence="9" id="KW-1185">Reference proteome</keyword>
<reference evidence="8" key="1">
    <citation type="submission" date="2025-08" db="UniProtKB">
        <authorList>
            <consortium name="Ensembl"/>
        </authorList>
    </citation>
    <scope>IDENTIFICATION</scope>
</reference>
<comment type="similarity">
    <text evidence="1">Belongs to the peptidase C14A family.</text>
</comment>
<proteinExistence type="inferred from homology"/>
<dbReference type="InterPro" id="IPR011029">
    <property type="entry name" value="DEATH-like_dom_sf"/>
</dbReference>
<dbReference type="PANTHER" id="PTHR48169">
    <property type="entry name" value="DED DOMAIN-CONTAINING PROTEIN"/>
    <property type="match status" value="1"/>
</dbReference>
<gene>
    <name evidence="8" type="primary">CFLAR</name>
</gene>
<dbReference type="PROSITE" id="PS50208">
    <property type="entry name" value="CASPASE_P20"/>
    <property type="match status" value="1"/>
</dbReference>
<dbReference type="FunFam" id="1.10.533.10:FF:000016">
    <property type="entry name" value="CASP8 and FADD-like apoptosis regulator"/>
    <property type="match status" value="1"/>
</dbReference>
<dbReference type="InterPro" id="IPR029030">
    <property type="entry name" value="Caspase-like_dom_sf"/>
</dbReference>
<evidence type="ECO:0000256" key="5">
    <source>
        <dbReference type="ARBA" id="ARBA00074066"/>
    </source>
</evidence>
<dbReference type="SMART" id="SM00115">
    <property type="entry name" value="CASc"/>
    <property type="match status" value="1"/>
</dbReference>
<organism evidence="8 9">
    <name type="scientific">Prolemur simus</name>
    <name type="common">Greater bamboo lemur</name>
    <name type="synonym">Hapalemur simus</name>
    <dbReference type="NCBI Taxonomy" id="1328070"/>
    <lineage>
        <taxon>Eukaryota</taxon>
        <taxon>Metazoa</taxon>
        <taxon>Chordata</taxon>
        <taxon>Craniata</taxon>
        <taxon>Vertebrata</taxon>
        <taxon>Euteleostomi</taxon>
        <taxon>Mammalia</taxon>
        <taxon>Eutheria</taxon>
        <taxon>Euarchontoglires</taxon>
        <taxon>Primates</taxon>
        <taxon>Strepsirrhini</taxon>
        <taxon>Lemuriformes</taxon>
        <taxon>Lemuridae</taxon>
        <taxon>Prolemur</taxon>
    </lineage>
</organism>
<dbReference type="Gene3D" id="1.10.533.10">
    <property type="entry name" value="Death Domain, Fas"/>
    <property type="match status" value="2"/>
</dbReference>
<dbReference type="InterPro" id="IPR015917">
    <property type="entry name" value="Pept_C14A"/>
</dbReference>
<evidence type="ECO:0000313" key="8">
    <source>
        <dbReference type="Ensembl" id="ENSPSMP00000026725.1"/>
    </source>
</evidence>
<dbReference type="PROSITE" id="PS50168">
    <property type="entry name" value="DED"/>
    <property type="match status" value="2"/>
</dbReference>
<dbReference type="GO" id="GO:0006508">
    <property type="term" value="P:proteolysis"/>
    <property type="evidence" value="ECO:0007669"/>
    <property type="project" value="InterPro"/>
</dbReference>
<dbReference type="CDD" id="cd08337">
    <property type="entry name" value="DED_c-FLIP_r1"/>
    <property type="match status" value="1"/>
</dbReference>
<protein>
    <recommendedName>
        <fullName evidence="5">CASP8 and FADD-like apoptosis regulator</fullName>
    </recommendedName>
</protein>
<dbReference type="GO" id="GO:0060544">
    <property type="term" value="P:regulation of necroptotic process"/>
    <property type="evidence" value="ECO:0007669"/>
    <property type="project" value="UniProtKB-ARBA"/>
</dbReference>
<keyword evidence="2" id="KW-0053">Apoptosis</keyword>
<dbReference type="InterPro" id="IPR001309">
    <property type="entry name" value="Pept_C14_p20"/>
</dbReference>
<reference evidence="8" key="2">
    <citation type="submission" date="2025-09" db="UniProtKB">
        <authorList>
            <consortium name="Ensembl"/>
        </authorList>
    </citation>
    <scope>IDENTIFICATION</scope>
</reference>
<dbReference type="InterPro" id="IPR001875">
    <property type="entry name" value="DED_dom"/>
</dbReference>
<dbReference type="SUPFAM" id="SSF47986">
    <property type="entry name" value="DEATH domain"/>
    <property type="match status" value="2"/>
</dbReference>
<evidence type="ECO:0000259" key="7">
    <source>
        <dbReference type="PROSITE" id="PS50208"/>
    </source>
</evidence>
<comment type="function">
    <text evidence="4">Apoptosis regulator protein which may function as a crucial link between cell survival and cell death pathways in mammalian cells. Acts as an inhibitor of TNFRSF6 mediated apoptosis. A proteolytic fragment (p43) is likely retained in the death-inducing signaling complex (DISC) thereby blocking further recruitment and processing of caspase-8 at the complex. Full length and shorter isoforms have been shown either to induce apoptosis or to reduce TNFRSF-triggered apoptosis. Lacks enzymatic (caspase) activity.</text>
</comment>
<dbReference type="SMART" id="SM00031">
    <property type="entry name" value="DED"/>
    <property type="match status" value="2"/>
</dbReference>
<feature type="domain" description="Caspase family p20" evidence="7">
    <location>
        <begin position="229"/>
        <end position="324"/>
    </location>
</feature>
<dbReference type="Gene3D" id="3.40.50.1460">
    <property type="match status" value="1"/>
</dbReference>
<feature type="domain" description="DED" evidence="6">
    <location>
        <begin position="92"/>
        <end position="170"/>
    </location>
</feature>
<dbReference type="Proteomes" id="UP000694414">
    <property type="component" value="Unplaced"/>
</dbReference>
<evidence type="ECO:0000256" key="1">
    <source>
        <dbReference type="ARBA" id="ARBA00010134"/>
    </source>
</evidence>
<dbReference type="AlphaFoldDB" id="A0A8C9AFI0"/>
<dbReference type="Ensembl" id="ENSPSMT00000030939.1">
    <property type="protein sequence ID" value="ENSPSMP00000026725.1"/>
    <property type="gene ID" value="ENSPSMG00000018734.1"/>
</dbReference>
<evidence type="ECO:0000259" key="6">
    <source>
        <dbReference type="PROSITE" id="PS50168"/>
    </source>
</evidence>
<dbReference type="FunFam" id="1.10.533.10:FF:000020">
    <property type="entry name" value="CASP8 and FADD like apoptosis regulator"/>
    <property type="match status" value="1"/>
</dbReference>
<evidence type="ECO:0000256" key="2">
    <source>
        <dbReference type="ARBA" id="ARBA00022703"/>
    </source>
</evidence>
<dbReference type="InterPro" id="IPR011600">
    <property type="entry name" value="Pept_C14_caspase"/>
</dbReference>
<dbReference type="Pfam" id="PF01335">
    <property type="entry name" value="DED"/>
    <property type="match status" value="2"/>
</dbReference>
<dbReference type="GO" id="GO:0004197">
    <property type="term" value="F:cysteine-type endopeptidase activity"/>
    <property type="evidence" value="ECO:0007669"/>
    <property type="project" value="InterPro"/>
</dbReference>
<evidence type="ECO:0000256" key="4">
    <source>
        <dbReference type="ARBA" id="ARBA00057217"/>
    </source>
</evidence>
<dbReference type="CDD" id="cd00032">
    <property type="entry name" value="CASc"/>
    <property type="match status" value="1"/>
</dbReference>
<dbReference type="CDD" id="cd08340">
    <property type="entry name" value="DED_c-FLIP_r2"/>
    <property type="match status" value="1"/>
</dbReference>
<dbReference type="GO" id="GO:0005737">
    <property type="term" value="C:cytoplasm"/>
    <property type="evidence" value="ECO:0007669"/>
    <property type="project" value="UniProtKB-ARBA"/>
</dbReference>
<evidence type="ECO:0000313" key="9">
    <source>
        <dbReference type="Proteomes" id="UP000694414"/>
    </source>
</evidence>